<dbReference type="EMBL" id="CM020619">
    <property type="protein sequence ID" value="KAK1864471.1"/>
    <property type="molecule type" value="Genomic_DNA"/>
</dbReference>
<accession>A0ACC3C419</accession>
<reference evidence="1" key="1">
    <citation type="submission" date="2019-11" db="EMBL/GenBank/DDBJ databases">
        <title>Nori genome reveals adaptations in red seaweeds to the harsh intertidal environment.</title>
        <authorList>
            <person name="Wang D."/>
            <person name="Mao Y."/>
        </authorList>
    </citation>
    <scope>NUCLEOTIDE SEQUENCE</scope>
    <source>
        <tissue evidence="1">Gametophyte</tissue>
    </source>
</reference>
<sequence>MAAFVVPCVGGVGAAAAAARRGRPAGASARRPLRVPAPAGAAAAAGRRRAMVPTATAAASAGGSPAAASADAVAPAGPRTHTITLLPGDGIGEEIMAATVDVLDAVAARFDLTLSMSSALMGGAAIDATGEPLPAATLDACRASDAVLLACIGGYKWDDLPRASRPETGLLALRKQLGLFANLRPAKAFAQLEGASSLKDEVVNGVDLMVVRELTGGVYFGTPKGIDTDPATGARVGYSNMVYHDYEVQRIARVALDIAMKRGKSLVSVDKANVLEVSQLWREEVIKAAADYPEVALSHMYVDNAAMQLVRWPKQFDVMVTGNLFGDVLSDCASMLVGSLGMLPSASLGDGSGPGVFEPVHGSAPDIAGTDAANPVACVLSAAMMLRYALGEFPAADAVEAAVEAVLDAGWRTGDIMSEGKTLVGCKRMGELIVDAVSAGGK</sequence>
<protein>
    <submittedName>
        <fullName evidence="1">Uncharacterized protein</fullName>
    </submittedName>
</protein>
<evidence type="ECO:0000313" key="1">
    <source>
        <dbReference type="EMBL" id="KAK1864471.1"/>
    </source>
</evidence>
<proteinExistence type="predicted"/>
<organism evidence="1 2">
    <name type="scientific">Pyropia yezoensis</name>
    <name type="common">Susabi-nori</name>
    <name type="synonym">Porphyra yezoensis</name>
    <dbReference type="NCBI Taxonomy" id="2788"/>
    <lineage>
        <taxon>Eukaryota</taxon>
        <taxon>Rhodophyta</taxon>
        <taxon>Bangiophyceae</taxon>
        <taxon>Bangiales</taxon>
        <taxon>Bangiaceae</taxon>
        <taxon>Pyropia</taxon>
    </lineage>
</organism>
<gene>
    <name evidence="1" type="ORF">I4F81_007017</name>
</gene>
<comment type="caution">
    <text evidence="1">The sequence shown here is derived from an EMBL/GenBank/DDBJ whole genome shotgun (WGS) entry which is preliminary data.</text>
</comment>
<name>A0ACC3C419_PYRYE</name>
<dbReference type="Proteomes" id="UP000798662">
    <property type="component" value="Chromosome 2"/>
</dbReference>
<keyword evidence="2" id="KW-1185">Reference proteome</keyword>
<evidence type="ECO:0000313" key="2">
    <source>
        <dbReference type="Proteomes" id="UP000798662"/>
    </source>
</evidence>